<feature type="transmembrane region" description="Helical" evidence="8">
    <location>
        <begin position="145"/>
        <end position="168"/>
    </location>
</feature>
<dbReference type="SUPFAM" id="SSF161098">
    <property type="entry name" value="MetI-like"/>
    <property type="match status" value="2"/>
</dbReference>
<dbReference type="GO" id="GO:0055085">
    <property type="term" value="P:transmembrane transport"/>
    <property type="evidence" value="ECO:0007669"/>
    <property type="project" value="InterPro"/>
</dbReference>
<dbReference type="Pfam" id="PF00528">
    <property type="entry name" value="BPD_transp_1"/>
    <property type="match status" value="2"/>
</dbReference>
<reference evidence="10" key="1">
    <citation type="submission" date="2017-02" db="EMBL/GenBank/DDBJ databases">
        <authorList>
            <person name="Regsiter A."/>
            <person name="William W."/>
        </authorList>
    </citation>
    <scope>NUCLEOTIDE SEQUENCE</scope>
    <source>
        <strain evidence="10">Bib</strain>
    </source>
</reference>
<dbReference type="PANTHER" id="PTHR43357">
    <property type="entry name" value="INNER MEMBRANE ABC TRANSPORTER PERMEASE PROTEIN YDCV"/>
    <property type="match status" value="1"/>
</dbReference>
<sequence>MQSGNGSFEQRLGKTEIILSIALIAILSFSLAPLVAFAKNAIVGAGHASLLASLGSISVPVIVRSLQFTLLQAFASTALAIGIGLPGAWLAARFRFPGRRALLALAAVPFCFPPILVILAFILYYGKEGYFSAFLALVMGQKNEYRGLLYSFWGLVLVHAFYNFPIAVHQISALWMRIPESQKEAAKTLGANRIMAFRTGTLPWLLPGIAQAAGLIFLYCFFSFTTVLVFGGRTGSTLEVSIYQALRYQANAGLALLFSVIETGFALLGIWFITGMTQKKQHALRDFGRRRELSSPKGSQRVLLAIYGILLLIFFIGPLVSIVVEAFRVPASLGGASHFGFGNFERLLKGFQAPLLKAIRATLTLSGSAALLATIAGVIAGISVFIGKKAGKLHFTNRIVEALQWLPLAVSPAVFAYGWLFLSPDRTISAALIAAQAVIAWPFVSRAVSASLQSLDPRMREAGRTLGASPLRAFLTIDLRVIAPSVAAAAAFAFSITAGDVNVPLMLGMSEIETLPLLLFRLTAAYRFNEACAAGLVLGLMTGIVFFLKEKAIDVA</sequence>
<keyword evidence="7 8" id="KW-0472">Membrane</keyword>
<keyword evidence="6 8" id="KW-1133">Transmembrane helix</keyword>
<keyword evidence="4" id="KW-0997">Cell inner membrane</keyword>
<keyword evidence="5 8" id="KW-0812">Transmembrane</keyword>
<evidence type="ECO:0000256" key="7">
    <source>
        <dbReference type="ARBA" id="ARBA00023136"/>
    </source>
</evidence>
<gene>
    <name evidence="10" type="ORF">SPIROBIBN47_100170</name>
</gene>
<feature type="transmembrane region" description="Helical" evidence="8">
    <location>
        <begin position="204"/>
        <end position="230"/>
    </location>
</feature>
<dbReference type="PANTHER" id="PTHR43357:SF4">
    <property type="entry name" value="INNER MEMBRANE ABC TRANSPORTER PERMEASE PROTEIN YDCV"/>
    <property type="match status" value="1"/>
</dbReference>
<dbReference type="AlphaFoldDB" id="A0A3P3XFN8"/>
<feature type="transmembrane region" description="Helical" evidence="8">
    <location>
        <begin position="428"/>
        <end position="452"/>
    </location>
</feature>
<feature type="domain" description="ABC transmembrane type-1" evidence="9">
    <location>
        <begin position="66"/>
        <end position="269"/>
    </location>
</feature>
<evidence type="ECO:0000256" key="5">
    <source>
        <dbReference type="ARBA" id="ARBA00022692"/>
    </source>
</evidence>
<dbReference type="GO" id="GO:0005886">
    <property type="term" value="C:plasma membrane"/>
    <property type="evidence" value="ECO:0007669"/>
    <property type="project" value="UniProtKB-SubCell"/>
</dbReference>
<accession>A0A3P3XFN8</accession>
<dbReference type="EMBL" id="FWDM01000002">
    <property type="protein sequence ID" value="SLM09940.1"/>
    <property type="molecule type" value="Genomic_DNA"/>
</dbReference>
<organism evidence="10">
    <name type="scientific">uncultured spirochete</name>
    <dbReference type="NCBI Taxonomy" id="156406"/>
    <lineage>
        <taxon>Bacteria</taxon>
        <taxon>Pseudomonadati</taxon>
        <taxon>Spirochaetota</taxon>
        <taxon>Spirochaetia</taxon>
        <taxon>Spirochaetales</taxon>
        <taxon>environmental samples</taxon>
    </lineage>
</organism>
<name>A0A3P3XFN8_9SPIR</name>
<comment type="similarity">
    <text evidence="8">Belongs to the binding-protein-dependent transport system permease family.</text>
</comment>
<keyword evidence="2 8" id="KW-0813">Transport</keyword>
<evidence type="ECO:0000259" key="9">
    <source>
        <dbReference type="PROSITE" id="PS50928"/>
    </source>
</evidence>
<evidence type="ECO:0000256" key="6">
    <source>
        <dbReference type="ARBA" id="ARBA00022989"/>
    </source>
</evidence>
<feature type="transmembrane region" description="Helical" evidence="8">
    <location>
        <begin position="17"/>
        <end position="38"/>
    </location>
</feature>
<evidence type="ECO:0000256" key="3">
    <source>
        <dbReference type="ARBA" id="ARBA00022475"/>
    </source>
</evidence>
<dbReference type="InterPro" id="IPR035906">
    <property type="entry name" value="MetI-like_sf"/>
</dbReference>
<feature type="transmembrane region" description="Helical" evidence="8">
    <location>
        <begin position="528"/>
        <end position="548"/>
    </location>
</feature>
<proteinExistence type="inferred from homology"/>
<evidence type="ECO:0000256" key="2">
    <source>
        <dbReference type="ARBA" id="ARBA00022448"/>
    </source>
</evidence>
<dbReference type="PROSITE" id="PS50928">
    <property type="entry name" value="ABC_TM1"/>
    <property type="match status" value="2"/>
</dbReference>
<evidence type="ECO:0000256" key="4">
    <source>
        <dbReference type="ARBA" id="ARBA00022519"/>
    </source>
</evidence>
<dbReference type="CDD" id="cd06261">
    <property type="entry name" value="TM_PBP2"/>
    <property type="match status" value="2"/>
</dbReference>
<feature type="transmembrane region" description="Helical" evidence="8">
    <location>
        <begin position="69"/>
        <end position="90"/>
    </location>
</feature>
<evidence type="ECO:0000313" key="10">
    <source>
        <dbReference type="EMBL" id="SLM09940.1"/>
    </source>
</evidence>
<evidence type="ECO:0000256" key="8">
    <source>
        <dbReference type="RuleBase" id="RU363032"/>
    </source>
</evidence>
<protein>
    <submittedName>
        <fullName evidence="10">Putative ABC-type transporter, integral membrane subunit</fullName>
    </submittedName>
</protein>
<feature type="transmembrane region" description="Helical" evidence="8">
    <location>
        <begin position="302"/>
        <end position="324"/>
    </location>
</feature>
<keyword evidence="3" id="KW-1003">Cell membrane</keyword>
<feature type="domain" description="ABC transmembrane type-1" evidence="9">
    <location>
        <begin position="359"/>
        <end position="549"/>
    </location>
</feature>
<feature type="transmembrane region" description="Helical" evidence="8">
    <location>
        <begin position="45"/>
        <end position="63"/>
    </location>
</feature>
<comment type="subcellular location">
    <subcellularLocation>
        <location evidence="1">Cell inner membrane</location>
        <topology evidence="1">Multi-pass membrane protein</topology>
    </subcellularLocation>
    <subcellularLocation>
        <location evidence="8">Cell membrane</location>
        <topology evidence="8">Multi-pass membrane protein</topology>
    </subcellularLocation>
</comment>
<feature type="transmembrane region" description="Helical" evidence="8">
    <location>
        <begin position="365"/>
        <end position="387"/>
    </location>
</feature>
<evidence type="ECO:0000256" key="1">
    <source>
        <dbReference type="ARBA" id="ARBA00004429"/>
    </source>
</evidence>
<feature type="transmembrane region" description="Helical" evidence="8">
    <location>
        <begin position="399"/>
        <end position="422"/>
    </location>
</feature>
<dbReference type="Gene3D" id="1.10.3720.10">
    <property type="entry name" value="MetI-like"/>
    <property type="match status" value="2"/>
</dbReference>
<feature type="transmembrane region" description="Helical" evidence="8">
    <location>
        <begin position="250"/>
        <end position="273"/>
    </location>
</feature>
<feature type="transmembrane region" description="Helical" evidence="8">
    <location>
        <begin position="102"/>
        <end position="125"/>
    </location>
</feature>
<dbReference type="InterPro" id="IPR000515">
    <property type="entry name" value="MetI-like"/>
</dbReference>